<dbReference type="SUPFAM" id="SSF53850">
    <property type="entry name" value="Periplasmic binding protein-like II"/>
    <property type="match status" value="1"/>
</dbReference>
<reference evidence="7 8" key="1">
    <citation type="submission" date="2014-03" db="EMBL/GenBank/DDBJ databases">
        <title>Genomics of Bifidobacteria.</title>
        <authorList>
            <person name="Ventura M."/>
            <person name="Milani C."/>
            <person name="Lugli G.A."/>
        </authorList>
    </citation>
    <scope>NUCLEOTIDE SEQUENCE [LARGE SCALE GENOMIC DNA]</scope>
    <source>
        <strain evidence="7 8">JCM 13495</strain>
    </source>
</reference>
<name>A0A087ECE5_9BIFI</name>
<feature type="domain" description="PBP" evidence="6">
    <location>
        <begin position="68"/>
        <end position="372"/>
    </location>
</feature>
<dbReference type="eggNOG" id="COG0226">
    <property type="taxonomic scope" value="Bacteria"/>
</dbReference>
<dbReference type="PANTHER" id="PTHR42996:SF1">
    <property type="entry name" value="PHOSPHATE-BINDING PROTEIN PSTS"/>
    <property type="match status" value="1"/>
</dbReference>
<dbReference type="InterPro" id="IPR024370">
    <property type="entry name" value="PBP_domain"/>
</dbReference>
<dbReference type="PANTHER" id="PTHR42996">
    <property type="entry name" value="PHOSPHATE-BINDING PROTEIN PSTS"/>
    <property type="match status" value="1"/>
</dbReference>
<accession>A0A087ECE5</accession>
<dbReference type="Proteomes" id="UP000029080">
    <property type="component" value="Unassembled WGS sequence"/>
</dbReference>
<organism evidence="7 8">
    <name type="scientific">Bifidobacterium tsurumiense</name>
    <dbReference type="NCBI Taxonomy" id="356829"/>
    <lineage>
        <taxon>Bacteria</taxon>
        <taxon>Bacillati</taxon>
        <taxon>Actinomycetota</taxon>
        <taxon>Actinomycetes</taxon>
        <taxon>Bifidobacteriales</taxon>
        <taxon>Bifidobacteriaceae</taxon>
        <taxon>Bifidobacterium</taxon>
    </lineage>
</organism>
<dbReference type="GO" id="GO:0042301">
    <property type="term" value="F:phosphate ion binding"/>
    <property type="evidence" value="ECO:0007669"/>
    <property type="project" value="InterPro"/>
</dbReference>
<evidence type="ECO:0000313" key="7">
    <source>
        <dbReference type="EMBL" id="KFJ05446.1"/>
    </source>
</evidence>
<dbReference type="InterPro" id="IPR005673">
    <property type="entry name" value="ABC_phos-bd_PstS"/>
</dbReference>
<gene>
    <name evidence="7" type="ORF">BITS_0114</name>
</gene>
<evidence type="ECO:0000259" key="6">
    <source>
        <dbReference type="Pfam" id="PF12849"/>
    </source>
</evidence>
<protein>
    <recommendedName>
        <fullName evidence="4">Phosphate-binding protein</fullName>
    </recommendedName>
</protein>
<evidence type="ECO:0000256" key="3">
    <source>
        <dbReference type="ARBA" id="ARBA00022592"/>
    </source>
</evidence>
<evidence type="ECO:0000256" key="2">
    <source>
        <dbReference type="ARBA" id="ARBA00022448"/>
    </source>
</evidence>
<dbReference type="EMBL" id="JGZU01000015">
    <property type="protein sequence ID" value="KFJ05446.1"/>
    <property type="molecule type" value="Genomic_DNA"/>
</dbReference>
<dbReference type="PIRSF" id="PIRSF002756">
    <property type="entry name" value="PstS"/>
    <property type="match status" value="1"/>
</dbReference>
<dbReference type="NCBIfam" id="TIGR00975">
    <property type="entry name" value="3a0107s03"/>
    <property type="match status" value="1"/>
</dbReference>
<proteinExistence type="inferred from homology"/>
<evidence type="ECO:0000256" key="4">
    <source>
        <dbReference type="PIRNR" id="PIRNR002756"/>
    </source>
</evidence>
<keyword evidence="2 4" id="KW-0813">Transport</keyword>
<dbReference type="STRING" id="356829.BITS_0114"/>
<sequence length="404" mass="42188">MLMVRSEFQLLIARNQAVTAAIIRYEGMRIMRKSMLVRSMAVVSGLAMMAALAACGDNNASSDSTASTDTTEKISGEFSGAGASSQKSAVEAWIAGYQGNNPDAKISYNPSGSGAGVASFLTGAVAWAGSDASLSDDEVSQSKSVCASDATAFEVPVYISPIAIVFNLDGISGKDKHLNLDGETIAKIFDGKITKWNDDAIKSQNSDVDLPDTDITVVHRSDKSGTTKNFLKYVKDVAADAWSYDVGENWPNEVGQGASGTDGVINTVSQADGTIGYADASKAGDLGTIAVKVGEEYVPYSAEAAAKVVDASPLDDTATGDNRIVVKLDHNTTASGAYPVVLVSYDVVCPAYKDAATAKFVKSWLTYVTSEEGQQVAADNAGSAPLSDTMRSKVNESIAAIKTE</sequence>
<keyword evidence="3 4" id="KW-0592">Phosphate transport</keyword>
<feature type="compositionally biased region" description="Low complexity" evidence="5">
    <location>
        <begin position="59"/>
        <end position="69"/>
    </location>
</feature>
<evidence type="ECO:0000313" key="8">
    <source>
        <dbReference type="Proteomes" id="UP000029080"/>
    </source>
</evidence>
<dbReference type="Pfam" id="PF12849">
    <property type="entry name" value="PBP_like_2"/>
    <property type="match status" value="1"/>
</dbReference>
<dbReference type="GO" id="GO:0035435">
    <property type="term" value="P:phosphate ion transmembrane transport"/>
    <property type="evidence" value="ECO:0007669"/>
    <property type="project" value="InterPro"/>
</dbReference>
<comment type="similarity">
    <text evidence="1 4">Belongs to the PstS family.</text>
</comment>
<evidence type="ECO:0000256" key="5">
    <source>
        <dbReference type="SAM" id="MobiDB-lite"/>
    </source>
</evidence>
<evidence type="ECO:0000256" key="1">
    <source>
        <dbReference type="ARBA" id="ARBA00008725"/>
    </source>
</evidence>
<dbReference type="InterPro" id="IPR050962">
    <property type="entry name" value="Phosphate-bind_PstS"/>
</dbReference>
<feature type="region of interest" description="Disordered" evidence="5">
    <location>
        <begin position="59"/>
        <end position="81"/>
    </location>
</feature>
<comment type="caution">
    <text evidence="7">The sequence shown here is derived from an EMBL/GenBank/DDBJ whole genome shotgun (WGS) entry which is preliminary data.</text>
</comment>
<dbReference type="CDD" id="cd13565">
    <property type="entry name" value="PBP2_PstS"/>
    <property type="match status" value="1"/>
</dbReference>
<keyword evidence="8" id="KW-1185">Reference proteome</keyword>
<dbReference type="AlphaFoldDB" id="A0A087ECE5"/>
<dbReference type="Gene3D" id="3.40.190.10">
    <property type="entry name" value="Periplasmic binding protein-like II"/>
    <property type="match status" value="2"/>
</dbReference>
<dbReference type="GO" id="GO:0043190">
    <property type="term" value="C:ATP-binding cassette (ABC) transporter complex"/>
    <property type="evidence" value="ECO:0007669"/>
    <property type="project" value="InterPro"/>
</dbReference>